<evidence type="ECO:0000256" key="7">
    <source>
        <dbReference type="ARBA" id="ARBA00022692"/>
    </source>
</evidence>
<evidence type="ECO:0000256" key="1">
    <source>
        <dbReference type="ARBA" id="ARBA00000085"/>
    </source>
</evidence>
<dbReference type="InterPro" id="IPR036097">
    <property type="entry name" value="HisK_dim/P_sf"/>
</dbReference>
<keyword evidence="11 15" id="KW-1133">Transmembrane helix</keyword>
<dbReference type="InterPro" id="IPR003594">
    <property type="entry name" value="HATPase_dom"/>
</dbReference>
<dbReference type="InterPro" id="IPR003661">
    <property type="entry name" value="HisK_dim/P_dom"/>
</dbReference>
<keyword evidence="12" id="KW-0902">Two-component regulatory system</keyword>
<keyword evidence="5" id="KW-0597">Phosphoprotein</keyword>
<evidence type="ECO:0000256" key="13">
    <source>
        <dbReference type="ARBA" id="ARBA00023136"/>
    </source>
</evidence>
<evidence type="ECO:0000256" key="9">
    <source>
        <dbReference type="ARBA" id="ARBA00022777"/>
    </source>
</evidence>
<dbReference type="EC" id="2.7.13.3" evidence="3"/>
<dbReference type="EMBL" id="CP034235">
    <property type="protein sequence ID" value="QGQ94699.1"/>
    <property type="molecule type" value="Genomic_DNA"/>
</dbReference>
<dbReference type="SMART" id="SM00304">
    <property type="entry name" value="HAMP"/>
    <property type="match status" value="1"/>
</dbReference>
<evidence type="ECO:0000256" key="3">
    <source>
        <dbReference type="ARBA" id="ARBA00012438"/>
    </source>
</evidence>
<dbReference type="SMART" id="SM00387">
    <property type="entry name" value="HATPase_c"/>
    <property type="match status" value="1"/>
</dbReference>
<keyword evidence="8" id="KW-0547">Nucleotide-binding</keyword>
<dbReference type="PANTHER" id="PTHR45528:SF10">
    <property type="entry name" value="METHYL-ACCEPTING CHEMOTAXIS PROTEIN"/>
    <property type="match status" value="1"/>
</dbReference>
<evidence type="ECO:0000313" key="18">
    <source>
        <dbReference type="EMBL" id="QGQ94699.1"/>
    </source>
</evidence>
<comment type="subcellular location">
    <subcellularLocation>
        <location evidence="2">Cell membrane</location>
        <topology evidence="2">Multi-pass membrane protein</topology>
    </subcellularLocation>
</comment>
<reference evidence="19" key="1">
    <citation type="submission" date="2018-11" db="EMBL/GenBank/DDBJ databases">
        <title>Complete genome sequence of Paenibacillus sp. ML311-T8.</title>
        <authorList>
            <person name="Nam Y.-D."/>
            <person name="Kang J."/>
            <person name="Chung W.-H."/>
            <person name="Park Y.S."/>
        </authorList>
    </citation>
    <scope>NUCLEOTIDE SEQUENCE [LARGE SCALE GENOMIC DNA]</scope>
    <source>
        <strain evidence="19">ML311-T8</strain>
    </source>
</reference>
<evidence type="ECO:0000256" key="6">
    <source>
        <dbReference type="ARBA" id="ARBA00022679"/>
    </source>
</evidence>
<dbReference type="FunFam" id="1.10.287.130:FF:000001">
    <property type="entry name" value="Two-component sensor histidine kinase"/>
    <property type="match status" value="1"/>
</dbReference>
<dbReference type="AlphaFoldDB" id="A0A6B8REW7"/>
<dbReference type="GO" id="GO:0005524">
    <property type="term" value="F:ATP binding"/>
    <property type="evidence" value="ECO:0007669"/>
    <property type="project" value="UniProtKB-KW"/>
</dbReference>
<keyword evidence="14" id="KW-0175">Coiled coil</keyword>
<protein>
    <recommendedName>
        <fullName evidence="3">histidine kinase</fullName>
        <ecNumber evidence="3">2.7.13.3</ecNumber>
    </recommendedName>
</protein>
<dbReference type="OrthoDB" id="9786919at2"/>
<dbReference type="RefSeq" id="WP_155699705.1">
    <property type="nucleotide sequence ID" value="NZ_CP034235.1"/>
</dbReference>
<dbReference type="Gene3D" id="6.10.340.10">
    <property type="match status" value="1"/>
</dbReference>
<dbReference type="SUPFAM" id="SSF47384">
    <property type="entry name" value="Homodimeric domain of signal transducing histidine kinase"/>
    <property type="match status" value="1"/>
</dbReference>
<dbReference type="SMART" id="SM00388">
    <property type="entry name" value="HisKA"/>
    <property type="match status" value="1"/>
</dbReference>
<keyword evidence="13 15" id="KW-0472">Membrane</keyword>
<dbReference type="InterPro" id="IPR005467">
    <property type="entry name" value="His_kinase_dom"/>
</dbReference>
<keyword evidence="9 18" id="KW-0418">Kinase</keyword>
<dbReference type="SUPFAM" id="SSF55874">
    <property type="entry name" value="ATPase domain of HSP90 chaperone/DNA topoisomerase II/histidine kinase"/>
    <property type="match status" value="1"/>
</dbReference>
<evidence type="ECO:0000256" key="11">
    <source>
        <dbReference type="ARBA" id="ARBA00022989"/>
    </source>
</evidence>
<dbReference type="GO" id="GO:0005886">
    <property type="term" value="C:plasma membrane"/>
    <property type="evidence" value="ECO:0007669"/>
    <property type="project" value="UniProtKB-SubCell"/>
</dbReference>
<evidence type="ECO:0000313" key="19">
    <source>
        <dbReference type="Proteomes" id="UP000426246"/>
    </source>
</evidence>
<dbReference type="InterPro" id="IPR003660">
    <property type="entry name" value="HAMP_dom"/>
</dbReference>
<evidence type="ECO:0000256" key="5">
    <source>
        <dbReference type="ARBA" id="ARBA00022553"/>
    </source>
</evidence>
<dbReference type="Proteomes" id="UP000426246">
    <property type="component" value="Chromosome"/>
</dbReference>
<keyword evidence="4" id="KW-1003">Cell membrane</keyword>
<gene>
    <name evidence="18" type="ORF">EHS13_07260</name>
</gene>
<dbReference type="Pfam" id="PF02518">
    <property type="entry name" value="HATPase_c"/>
    <property type="match status" value="1"/>
</dbReference>
<dbReference type="InterPro" id="IPR050398">
    <property type="entry name" value="HssS/ArlS-like"/>
</dbReference>
<comment type="catalytic activity">
    <reaction evidence="1">
        <text>ATP + protein L-histidine = ADP + protein N-phospho-L-histidine.</text>
        <dbReference type="EC" id="2.7.13.3"/>
    </reaction>
</comment>
<dbReference type="Gene3D" id="1.10.287.130">
    <property type="match status" value="1"/>
</dbReference>
<dbReference type="InterPro" id="IPR004358">
    <property type="entry name" value="Sig_transdc_His_kin-like_C"/>
</dbReference>
<evidence type="ECO:0000256" key="4">
    <source>
        <dbReference type="ARBA" id="ARBA00022475"/>
    </source>
</evidence>
<dbReference type="PROSITE" id="PS50885">
    <property type="entry name" value="HAMP"/>
    <property type="match status" value="1"/>
</dbReference>
<accession>A0A6B8REW7</accession>
<evidence type="ECO:0000256" key="2">
    <source>
        <dbReference type="ARBA" id="ARBA00004651"/>
    </source>
</evidence>
<dbReference type="PROSITE" id="PS50109">
    <property type="entry name" value="HIS_KIN"/>
    <property type="match status" value="1"/>
</dbReference>
<evidence type="ECO:0000256" key="8">
    <source>
        <dbReference type="ARBA" id="ARBA00022741"/>
    </source>
</evidence>
<keyword evidence="6" id="KW-0808">Transferase</keyword>
<feature type="transmembrane region" description="Helical" evidence="15">
    <location>
        <begin position="169"/>
        <end position="191"/>
    </location>
</feature>
<dbReference type="PRINTS" id="PR00344">
    <property type="entry name" value="BCTRLSENSOR"/>
</dbReference>
<dbReference type="Pfam" id="PF00672">
    <property type="entry name" value="HAMP"/>
    <property type="match status" value="1"/>
</dbReference>
<evidence type="ECO:0000256" key="14">
    <source>
        <dbReference type="SAM" id="Coils"/>
    </source>
</evidence>
<organism evidence="18 19">
    <name type="scientific">Paenibacillus psychroresistens</name>
    <dbReference type="NCBI Taxonomy" id="1778678"/>
    <lineage>
        <taxon>Bacteria</taxon>
        <taxon>Bacillati</taxon>
        <taxon>Bacillota</taxon>
        <taxon>Bacilli</taxon>
        <taxon>Bacillales</taxon>
        <taxon>Paenibacillaceae</taxon>
        <taxon>Paenibacillus</taxon>
    </lineage>
</organism>
<dbReference type="Gene3D" id="3.30.565.10">
    <property type="entry name" value="Histidine kinase-like ATPase, C-terminal domain"/>
    <property type="match status" value="1"/>
</dbReference>
<dbReference type="Pfam" id="PF00512">
    <property type="entry name" value="HisKA"/>
    <property type="match status" value="1"/>
</dbReference>
<evidence type="ECO:0000259" key="17">
    <source>
        <dbReference type="PROSITE" id="PS50885"/>
    </source>
</evidence>
<keyword evidence="19" id="KW-1185">Reference proteome</keyword>
<proteinExistence type="predicted"/>
<dbReference type="GO" id="GO:0000155">
    <property type="term" value="F:phosphorelay sensor kinase activity"/>
    <property type="evidence" value="ECO:0007669"/>
    <property type="project" value="InterPro"/>
</dbReference>
<sequence length="487" mass="55178">MFLTIKVKFLLGLFIIFSISLLLLNHFVMQIIDSSNEKIITQDLIGLKKNSNVYVKQTFMINHFTNDEIYFQQTAKEMADELRHVTSSEISAYTVKGESLYATNSSKFTEVIDDDLKEALGGKTAYTISYANGLAEVYYSYPVSIEGKTVGILRFTKDFSLLHEQSKQILNFILYITIAIFAAAFLFSYILSRNITIPIVKLTKASTEVTNGNLDIRIGFKRKDEIGKLANNFSKMIEKIKIQINRIEQDRDRLKELNHHRKQFFDNVTHELKTPLTSILGYAEMIKENGWSDEAFFDKGMNHIIDESKRLHEMVLKVLELSMETSAQEAFDTMDVGLILQDVSEGMAFKAARYSKVIHCNVEGELWVHGLAPKLRQLFINILDNAIKYGASHSAITVEASLAADDVKITISNQGEEINPQDLERIFEPFYRADKQLPHELGSHGLGLGICKAIVDEHGGTIQIHSANFQTNVSIQLPYRRSEVGQV</sequence>
<keyword evidence="10" id="KW-0067">ATP-binding</keyword>
<evidence type="ECO:0000259" key="16">
    <source>
        <dbReference type="PROSITE" id="PS50109"/>
    </source>
</evidence>
<dbReference type="CDD" id="cd06225">
    <property type="entry name" value="HAMP"/>
    <property type="match status" value="1"/>
</dbReference>
<feature type="transmembrane region" description="Helical" evidence="15">
    <location>
        <begin position="6"/>
        <end position="28"/>
    </location>
</feature>
<evidence type="ECO:0000256" key="10">
    <source>
        <dbReference type="ARBA" id="ARBA00022840"/>
    </source>
</evidence>
<dbReference type="KEGG" id="ppsc:EHS13_07260"/>
<feature type="domain" description="HAMP" evidence="17">
    <location>
        <begin position="193"/>
        <end position="245"/>
    </location>
</feature>
<keyword evidence="7 15" id="KW-0812">Transmembrane</keyword>
<name>A0A6B8REW7_9BACL</name>
<dbReference type="CDD" id="cd00075">
    <property type="entry name" value="HATPase"/>
    <property type="match status" value="1"/>
</dbReference>
<feature type="coiled-coil region" evidence="14">
    <location>
        <begin position="230"/>
        <end position="257"/>
    </location>
</feature>
<dbReference type="CDD" id="cd00082">
    <property type="entry name" value="HisKA"/>
    <property type="match status" value="1"/>
</dbReference>
<dbReference type="PANTHER" id="PTHR45528">
    <property type="entry name" value="SENSOR HISTIDINE KINASE CPXA"/>
    <property type="match status" value="1"/>
</dbReference>
<feature type="domain" description="Histidine kinase" evidence="16">
    <location>
        <begin position="267"/>
        <end position="481"/>
    </location>
</feature>
<evidence type="ECO:0000256" key="12">
    <source>
        <dbReference type="ARBA" id="ARBA00023012"/>
    </source>
</evidence>
<dbReference type="InterPro" id="IPR036890">
    <property type="entry name" value="HATPase_C_sf"/>
</dbReference>
<evidence type="ECO:0000256" key="15">
    <source>
        <dbReference type="SAM" id="Phobius"/>
    </source>
</evidence>
<dbReference type="SUPFAM" id="SSF158472">
    <property type="entry name" value="HAMP domain-like"/>
    <property type="match status" value="1"/>
</dbReference>